<name>A0ACB9GY54_CICIN</name>
<evidence type="ECO:0000313" key="1">
    <source>
        <dbReference type="EMBL" id="KAI3788374.1"/>
    </source>
</evidence>
<dbReference type="Proteomes" id="UP001055811">
    <property type="component" value="Linkage Group LG01"/>
</dbReference>
<dbReference type="EMBL" id="CM042009">
    <property type="protein sequence ID" value="KAI3788374.1"/>
    <property type="molecule type" value="Genomic_DNA"/>
</dbReference>
<keyword evidence="2" id="KW-1185">Reference proteome</keyword>
<accession>A0ACB9GY54</accession>
<protein>
    <submittedName>
        <fullName evidence="1">Uncharacterized protein</fullName>
    </submittedName>
</protein>
<reference evidence="1 2" key="2">
    <citation type="journal article" date="2022" name="Mol. Ecol. Resour.">
        <title>The genomes of chicory, endive, great burdock and yacon provide insights into Asteraceae paleo-polyploidization history and plant inulin production.</title>
        <authorList>
            <person name="Fan W."/>
            <person name="Wang S."/>
            <person name="Wang H."/>
            <person name="Wang A."/>
            <person name="Jiang F."/>
            <person name="Liu H."/>
            <person name="Zhao H."/>
            <person name="Xu D."/>
            <person name="Zhang Y."/>
        </authorList>
    </citation>
    <scope>NUCLEOTIDE SEQUENCE [LARGE SCALE GENOMIC DNA]</scope>
    <source>
        <strain evidence="2">cv. Punajuju</strain>
        <tissue evidence="1">Leaves</tissue>
    </source>
</reference>
<sequence>MDFQISQPEDIAGALNKMNGNEDSRNKPVIWHQSLLACKGINTNLQKDQKDDINNPLKEPRHKLKKRRKYENLMK</sequence>
<proteinExistence type="predicted"/>
<organism evidence="1 2">
    <name type="scientific">Cichorium intybus</name>
    <name type="common">Chicory</name>
    <dbReference type="NCBI Taxonomy" id="13427"/>
    <lineage>
        <taxon>Eukaryota</taxon>
        <taxon>Viridiplantae</taxon>
        <taxon>Streptophyta</taxon>
        <taxon>Embryophyta</taxon>
        <taxon>Tracheophyta</taxon>
        <taxon>Spermatophyta</taxon>
        <taxon>Magnoliopsida</taxon>
        <taxon>eudicotyledons</taxon>
        <taxon>Gunneridae</taxon>
        <taxon>Pentapetalae</taxon>
        <taxon>asterids</taxon>
        <taxon>campanulids</taxon>
        <taxon>Asterales</taxon>
        <taxon>Asteraceae</taxon>
        <taxon>Cichorioideae</taxon>
        <taxon>Cichorieae</taxon>
        <taxon>Cichoriinae</taxon>
        <taxon>Cichorium</taxon>
    </lineage>
</organism>
<gene>
    <name evidence="1" type="ORF">L2E82_01137</name>
</gene>
<comment type="caution">
    <text evidence="1">The sequence shown here is derived from an EMBL/GenBank/DDBJ whole genome shotgun (WGS) entry which is preliminary data.</text>
</comment>
<reference evidence="2" key="1">
    <citation type="journal article" date="2022" name="Mol. Ecol. Resour.">
        <title>The genomes of chicory, endive, great burdock and yacon provide insights into Asteraceae palaeo-polyploidization history and plant inulin production.</title>
        <authorList>
            <person name="Fan W."/>
            <person name="Wang S."/>
            <person name="Wang H."/>
            <person name="Wang A."/>
            <person name="Jiang F."/>
            <person name="Liu H."/>
            <person name="Zhao H."/>
            <person name="Xu D."/>
            <person name="Zhang Y."/>
        </authorList>
    </citation>
    <scope>NUCLEOTIDE SEQUENCE [LARGE SCALE GENOMIC DNA]</scope>
    <source>
        <strain evidence="2">cv. Punajuju</strain>
    </source>
</reference>
<evidence type="ECO:0000313" key="2">
    <source>
        <dbReference type="Proteomes" id="UP001055811"/>
    </source>
</evidence>